<dbReference type="SMART" id="SM00336">
    <property type="entry name" value="BBOX"/>
    <property type="match status" value="2"/>
</dbReference>
<dbReference type="AlphaFoldDB" id="A0A8S3V5H7"/>
<keyword evidence="1" id="KW-0863">Zinc-finger</keyword>
<dbReference type="Gene3D" id="2.120.10.30">
    <property type="entry name" value="TolB, C-terminal domain"/>
    <property type="match status" value="2"/>
</dbReference>
<evidence type="ECO:0000256" key="1">
    <source>
        <dbReference type="PROSITE-ProRule" id="PRU00024"/>
    </source>
</evidence>
<dbReference type="SUPFAM" id="SSF57845">
    <property type="entry name" value="B-box zinc-binding domain"/>
    <property type="match status" value="1"/>
</dbReference>
<dbReference type="InterPro" id="IPR011042">
    <property type="entry name" value="6-blade_b-propeller_TolB-like"/>
</dbReference>
<keyword evidence="4" id="KW-1185">Reference proteome</keyword>
<dbReference type="SUPFAM" id="SSF63825">
    <property type="entry name" value="YWTD domain"/>
    <property type="match status" value="1"/>
</dbReference>
<protein>
    <recommendedName>
        <fullName evidence="2">B box-type domain-containing protein</fullName>
    </recommendedName>
</protein>
<name>A0A8S3V5H7_MYTED</name>
<proteinExistence type="predicted"/>
<feature type="domain" description="B box-type" evidence="2">
    <location>
        <begin position="266"/>
        <end position="308"/>
    </location>
</feature>
<dbReference type="Proteomes" id="UP000683360">
    <property type="component" value="Unassembled WGS sequence"/>
</dbReference>
<comment type="caution">
    <text evidence="3">The sequence shown here is derived from an EMBL/GenBank/DDBJ whole genome shotgun (WGS) entry which is preliminary data.</text>
</comment>
<dbReference type="CDD" id="cd19757">
    <property type="entry name" value="Bbox1"/>
    <property type="match status" value="1"/>
</dbReference>
<dbReference type="PROSITE" id="PS50119">
    <property type="entry name" value="ZF_BBOX"/>
    <property type="match status" value="2"/>
</dbReference>
<dbReference type="PANTHER" id="PTHR25462">
    <property type="entry name" value="BONUS, ISOFORM C-RELATED"/>
    <property type="match status" value="1"/>
</dbReference>
<dbReference type="GO" id="GO:0008270">
    <property type="term" value="F:zinc ion binding"/>
    <property type="evidence" value="ECO:0007669"/>
    <property type="project" value="UniProtKB-KW"/>
</dbReference>
<reference evidence="3" key="1">
    <citation type="submission" date="2021-03" db="EMBL/GenBank/DDBJ databases">
        <authorList>
            <person name="Bekaert M."/>
        </authorList>
    </citation>
    <scope>NUCLEOTIDE SEQUENCE</scope>
</reference>
<dbReference type="Gene3D" id="3.30.160.60">
    <property type="entry name" value="Classic Zinc Finger"/>
    <property type="match status" value="1"/>
</dbReference>
<evidence type="ECO:0000313" key="4">
    <source>
        <dbReference type="Proteomes" id="UP000683360"/>
    </source>
</evidence>
<dbReference type="EMBL" id="CAJPWZ010003134">
    <property type="protein sequence ID" value="CAG2252914.1"/>
    <property type="molecule type" value="Genomic_DNA"/>
</dbReference>
<feature type="domain" description="B box-type" evidence="2">
    <location>
        <begin position="207"/>
        <end position="254"/>
    </location>
</feature>
<keyword evidence="1" id="KW-0479">Metal-binding</keyword>
<keyword evidence="1" id="KW-0862">Zinc</keyword>
<dbReference type="PANTHER" id="PTHR25462:SF296">
    <property type="entry name" value="MEIOTIC P26, ISOFORM F"/>
    <property type="match status" value="1"/>
</dbReference>
<accession>A0A8S3V5H7</accession>
<evidence type="ECO:0000313" key="3">
    <source>
        <dbReference type="EMBL" id="CAG2252914.1"/>
    </source>
</evidence>
<dbReference type="InterPro" id="IPR000315">
    <property type="entry name" value="Znf_B-box"/>
</dbReference>
<dbReference type="SUPFAM" id="SSF101898">
    <property type="entry name" value="NHL repeat"/>
    <property type="match status" value="1"/>
</dbReference>
<evidence type="ECO:0000259" key="2">
    <source>
        <dbReference type="PROSITE" id="PS50119"/>
    </source>
</evidence>
<organism evidence="3 4">
    <name type="scientific">Mytilus edulis</name>
    <name type="common">Blue mussel</name>
    <dbReference type="NCBI Taxonomy" id="6550"/>
    <lineage>
        <taxon>Eukaryota</taxon>
        <taxon>Metazoa</taxon>
        <taxon>Spiralia</taxon>
        <taxon>Lophotrochozoa</taxon>
        <taxon>Mollusca</taxon>
        <taxon>Bivalvia</taxon>
        <taxon>Autobranchia</taxon>
        <taxon>Pteriomorphia</taxon>
        <taxon>Mytilida</taxon>
        <taxon>Mytiloidea</taxon>
        <taxon>Mytilidae</taxon>
        <taxon>Mytilinae</taxon>
        <taxon>Mytilus</taxon>
    </lineage>
</organism>
<dbReference type="InterPro" id="IPR047153">
    <property type="entry name" value="TRIM45/56/19-like"/>
</dbReference>
<gene>
    <name evidence="3" type="ORF">MEDL_64488</name>
</gene>
<dbReference type="OrthoDB" id="9985663at2759"/>
<sequence length="690" mass="77330">METIRDVTYVDNENIAVISSTQKNIELISLKLRNTFKTVNTSFPSCGITYNEGNFIVSPNEGQLQEIRLKDTKTSGVGTNMISIGVASLNDTIYSVKRGENTIVSHNKHGNILWTFTNEMILRGISGITVDAYGNVFVAGGQSKNVIAIAHDGKMHKILLSEADLYGLPWAIHYNSELKSLLIANGNSGQLLFLCFIKFKLMASSFDHCGICSSRHVSKPSVVWCPHCDEGLCQDCIEHHSLSKATRNHKTVPFDEYHKLPLFIANINLHCDEHNEKYQLFCKEHNELLCRKCAISAKHVECKKLFPVEDVIKNAKTSVTFTEIESSFQKMKENLKLILEDRQKNISSLFGSKQKIESEISAIRRQINQHLDEIQHHFIVELNKAVENSTHQIQAFIASLKNKQRETDECIEDVESIKDHATDMQTYIGTRLLENKLNQIENDMQSWINGGSLAHTVVSYEIDTVLNNIKNEITKFGKPVVDVQSCKLPIRRRKESQAQLMKVKAEPKTIDHITLTLKTKIKTSASNVSGCCILPCGLTYTNGSLIVSPNNGQLQEISLGDNKTNTICSSISSNYVASLGNKLFFGKSEETDTIICQNRNGEMLWTFTNKTALRKHRCIAVDEFGNVFVAGNKSNSVVAISSDGKEHKILLSKTDLVVKPWAIDYNIKLKSLLVANERNGQVLVYNVNYA</sequence>